<gene>
    <name evidence="2" type="ORF">Amac_040440</name>
</gene>
<dbReference type="EMBL" id="BLAE01000022">
    <property type="protein sequence ID" value="GES10447.1"/>
    <property type="molecule type" value="Genomic_DNA"/>
</dbReference>
<organism evidence="2 3">
    <name type="scientific">Acrocarpospora macrocephala</name>
    <dbReference type="NCBI Taxonomy" id="150177"/>
    <lineage>
        <taxon>Bacteria</taxon>
        <taxon>Bacillati</taxon>
        <taxon>Actinomycetota</taxon>
        <taxon>Actinomycetes</taxon>
        <taxon>Streptosporangiales</taxon>
        <taxon>Streptosporangiaceae</taxon>
        <taxon>Acrocarpospora</taxon>
    </lineage>
</organism>
<evidence type="ECO:0000313" key="2">
    <source>
        <dbReference type="EMBL" id="GES10447.1"/>
    </source>
</evidence>
<sequence>MNKNISRLGRGVALGAVMAFAGLGLAVTPANAAANTAVIAITKQPGDYFKVNIDVVIGMTPYQAQQLKNTGHPIALRVWGEDKINDVRYGPDSFKNYDVTFRGMELHTYYYFKRGTTLNEDSRWYEGDVDDIFVEARLLNLSGSTLRSVNSNTVHGEF</sequence>
<evidence type="ECO:0000256" key="1">
    <source>
        <dbReference type="SAM" id="SignalP"/>
    </source>
</evidence>
<dbReference type="Proteomes" id="UP000331127">
    <property type="component" value="Unassembled WGS sequence"/>
</dbReference>
<dbReference type="RefSeq" id="WP_155355888.1">
    <property type="nucleotide sequence ID" value="NZ_BAAAHL010000010.1"/>
</dbReference>
<comment type="caution">
    <text evidence="2">The sequence shown here is derived from an EMBL/GenBank/DDBJ whole genome shotgun (WGS) entry which is preliminary data.</text>
</comment>
<keyword evidence="3" id="KW-1185">Reference proteome</keyword>
<feature type="chain" id="PRO_5024329031" evidence="1">
    <location>
        <begin position="33"/>
        <end position="158"/>
    </location>
</feature>
<protein>
    <submittedName>
        <fullName evidence="2">Uncharacterized protein</fullName>
    </submittedName>
</protein>
<proteinExistence type="predicted"/>
<dbReference type="OrthoDB" id="9829127at2"/>
<keyword evidence="1" id="KW-0732">Signal</keyword>
<evidence type="ECO:0000313" key="3">
    <source>
        <dbReference type="Proteomes" id="UP000331127"/>
    </source>
</evidence>
<accession>A0A5M3WMD5</accession>
<reference evidence="2 3" key="1">
    <citation type="submission" date="2019-10" db="EMBL/GenBank/DDBJ databases">
        <title>Whole genome shotgun sequence of Acrocarpospora macrocephala NBRC 16266.</title>
        <authorList>
            <person name="Ichikawa N."/>
            <person name="Kimura A."/>
            <person name="Kitahashi Y."/>
            <person name="Komaki H."/>
            <person name="Oguchi A."/>
        </authorList>
    </citation>
    <scope>NUCLEOTIDE SEQUENCE [LARGE SCALE GENOMIC DNA]</scope>
    <source>
        <strain evidence="2 3">NBRC 16266</strain>
    </source>
</reference>
<name>A0A5M3WMD5_9ACTN</name>
<dbReference type="AlphaFoldDB" id="A0A5M3WMD5"/>
<feature type="signal peptide" evidence="1">
    <location>
        <begin position="1"/>
        <end position="32"/>
    </location>
</feature>